<dbReference type="InterPro" id="IPR009056">
    <property type="entry name" value="Cyt_c-like_dom"/>
</dbReference>
<evidence type="ECO:0000256" key="2">
    <source>
        <dbReference type="ARBA" id="ARBA00022723"/>
    </source>
</evidence>
<dbReference type="Pfam" id="PF00034">
    <property type="entry name" value="Cytochrom_C"/>
    <property type="match status" value="1"/>
</dbReference>
<gene>
    <name evidence="7" type="ORF">P8627_16580</name>
</gene>
<evidence type="ECO:0000256" key="3">
    <source>
        <dbReference type="ARBA" id="ARBA00023004"/>
    </source>
</evidence>
<evidence type="ECO:0000256" key="1">
    <source>
        <dbReference type="ARBA" id="ARBA00022617"/>
    </source>
</evidence>
<evidence type="ECO:0000259" key="6">
    <source>
        <dbReference type="PROSITE" id="PS51007"/>
    </source>
</evidence>
<keyword evidence="1 4" id="KW-0349">Heme</keyword>
<evidence type="ECO:0000313" key="8">
    <source>
        <dbReference type="Proteomes" id="UP001243420"/>
    </source>
</evidence>
<proteinExistence type="predicted"/>
<feature type="compositionally biased region" description="Basic and acidic residues" evidence="5">
    <location>
        <begin position="59"/>
        <end position="69"/>
    </location>
</feature>
<accession>A0ABY8LBA0</accession>
<dbReference type="EMBL" id="CP122537">
    <property type="protein sequence ID" value="WGH78607.1"/>
    <property type="molecule type" value="Genomic_DNA"/>
</dbReference>
<dbReference type="PANTHER" id="PTHR35008:SF4">
    <property type="entry name" value="BLL4482 PROTEIN"/>
    <property type="match status" value="1"/>
</dbReference>
<evidence type="ECO:0000313" key="7">
    <source>
        <dbReference type="EMBL" id="WGH78607.1"/>
    </source>
</evidence>
<evidence type="ECO:0000256" key="4">
    <source>
        <dbReference type="PROSITE-ProRule" id="PRU00433"/>
    </source>
</evidence>
<dbReference type="PROSITE" id="PS51007">
    <property type="entry name" value="CYTC"/>
    <property type="match status" value="1"/>
</dbReference>
<dbReference type="RefSeq" id="WP_279965358.1">
    <property type="nucleotide sequence ID" value="NZ_CP122537.1"/>
</dbReference>
<name>A0ABY8LBA0_9RHOB</name>
<evidence type="ECO:0000256" key="5">
    <source>
        <dbReference type="SAM" id="MobiDB-lite"/>
    </source>
</evidence>
<dbReference type="Proteomes" id="UP001243420">
    <property type="component" value="Chromosome"/>
</dbReference>
<keyword evidence="2 4" id="KW-0479">Metal-binding</keyword>
<feature type="region of interest" description="Disordered" evidence="5">
    <location>
        <begin position="38"/>
        <end position="69"/>
    </location>
</feature>
<protein>
    <submittedName>
        <fullName evidence="7">Cytochrome c</fullName>
    </submittedName>
</protein>
<dbReference type="PANTHER" id="PTHR35008">
    <property type="entry name" value="BLL4482 PROTEIN-RELATED"/>
    <property type="match status" value="1"/>
</dbReference>
<feature type="domain" description="Cytochrome c" evidence="6">
    <location>
        <begin position="19"/>
        <end position="117"/>
    </location>
</feature>
<dbReference type="InterPro" id="IPR036909">
    <property type="entry name" value="Cyt_c-like_dom_sf"/>
</dbReference>
<dbReference type="InterPro" id="IPR051459">
    <property type="entry name" value="Cytochrome_c-type_DH"/>
</dbReference>
<reference evidence="7 8" key="1">
    <citation type="submission" date="2023-04" db="EMBL/GenBank/DDBJ databases">
        <title>Jannaschia ovalis sp. nov., a marine bacterium isolated from sea tidal flat.</title>
        <authorList>
            <person name="Kwon D.Y."/>
            <person name="Kim J.-J."/>
        </authorList>
    </citation>
    <scope>NUCLEOTIDE SEQUENCE [LARGE SCALE GENOMIC DNA]</scope>
    <source>
        <strain evidence="7 8">GRR-S6-38</strain>
    </source>
</reference>
<dbReference type="Gene3D" id="1.10.760.10">
    <property type="entry name" value="Cytochrome c-like domain"/>
    <property type="match status" value="1"/>
</dbReference>
<dbReference type="SUPFAM" id="SSF46626">
    <property type="entry name" value="Cytochrome c"/>
    <property type="match status" value="1"/>
</dbReference>
<keyword evidence="3 4" id="KW-0408">Iron</keyword>
<keyword evidence="8" id="KW-1185">Reference proteome</keyword>
<sequence>MGWFWSGASSSSAVSDRVADLARGEAIYAEACASCHGADLEGQPDWRSPGPDGRLPAPPHDETGHTWHHPDRILLDITMRGTAAVVGGGYESNMPGFGDAYTEEELRDVLEWIKTQWPERERAHQANVTAQDEATR</sequence>
<organism evidence="7 8">
    <name type="scientific">Jannaschia ovalis</name>
    <dbReference type="NCBI Taxonomy" id="3038773"/>
    <lineage>
        <taxon>Bacteria</taxon>
        <taxon>Pseudomonadati</taxon>
        <taxon>Pseudomonadota</taxon>
        <taxon>Alphaproteobacteria</taxon>
        <taxon>Rhodobacterales</taxon>
        <taxon>Roseobacteraceae</taxon>
        <taxon>Jannaschia</taxon>
    </lineage>
</organism>